<dbReference type="InterPro" id="IPR011330">
    <property type="entry name" value="Glyco_hydro/deAcase_b/a-brl"/>
</dbReference>
<proteinExistence type="predicted"/>
<dbReference type="Gene3D" id="3.20.20.370">
    <property type="entry name" value="Glycoside hydrolase/deacetylase"/>
    <property type="match status" value="1"/>
</dbReference>
<reference evidence="1 2" key="1">
    <citation type="submission" date="2023-07" db="EMBL/GenBank/DDBJ databases">
        <title>Sorghum-associated microbial communities from plants grown in Nebraska, USA.</title>
        <authorList>
            <person name="Schachtman D."/>
        </authorList>
    </citation>
    <scope>NUCLEOTIDE SEQUENCE [LARGE SCALE GENOMIC DNA]</scope>
    <source>
        <strain evidence="1 2">DS2154</strain>
    </source>
</reference>
<sequence length="259" mass="28642">MSLLRLLIAGVIGPELARWKAAGRAPVFWWRDDDARRPTLALDRLLTLAIRFDAPITIAAVPDGDIAALAKACAAVPGAELAIHGFRHENRAPAGQPSGEVNDQDRLADVMSNLSAATKVFRRAGVTPRLFVPPWNNAHRTLKQALDQQGLELSCYGKMWRAAEPNRLDAHLDVMRWKPAARFRGAVRFLLRARRLLAERRTSGAWGQPLGLLTHHLDHDEPAWRFIEAFLPVAKPVGRMSLDEPAPQSSGVRMTLKTG</sequence>
<comment type="caution">
    <text evidence="1">The sequence shown here is derived from an EMBL/GenBank/DDBJ whole genome shotgun (WGS) entry which is preliminary data.</text>
</comment>
<gene>
    <name evidence="1" type="ORF">J2800_003638</name>
</gene>
<dbReference type="SUPFAM" id="SSF88713">
    <property type="entry name" value="Glycoside hydrolase/deacetylase"/>
    <property type="match status" value="1"/>
</dbReference>
<dbReference type="InterPro" id="IPR018763">
    <property type="entry name" value="DUF2334"/>
</dbReference>
<dbReference type="Pfam" id="PF10096">
    <property type="entry name" value="DUF2334"/>
    <property type="match status" value="1"/>
</dbReference>
<dbReference type="EMBL" id="JAVDRL010000010">
    <property type="protein sequence ID" value="MDR6532878.1"/>
    <property type="molecule type" value="Genomic_DNA"/>
</dbReference>
<evidence type="ECO:0000313" key="2">
    <source>
        <dbReference type="Proteomes" id="UP001262754"/>
    </source>
</evidence>
<name>A0ABU1N357_9CAUL</name>
<dbReference type="RefSeq" id="WP_310033538.1">
    <property type="nucleotide sequence ID" value="NZ_JAVDRL010000010.1"/>
</dbReference>
<keyword evidence="2" id="KW-1185">Reference proteome</keyword>
<evidence type="ECO:0000313" key="1">
    <source>
        <dbReference type="EMBL" id="MDR6532878.1"/>
    </source>
</evidence>
<accession>A0ABU1N357</accession>
<organism evidence="1 2">
    <name type="scientific">Caulobacter rhizosphaerae</name>
    <dbReference type="NCBI Taxonomy" id="2010972"/>
    <lineage>
        <taxon>Bacteria</taxon>
        <taxon>Pseudomonadati</taxon>
        <taxon>Pseudomonadota</taxon>
        <taxon>Alphaproteobacteria</taxon>
        <taxon>Caulobacterales</taxon>
        <taxon>Caulobacteraceae</taxon>
        <taxon>Caulobacter</taxon>
    </lineage>
</organism>
<dbReference type="Proteomes" id="UP001262754">
    <property type="component" value="Unassembled WGS sequence"/>
</dbReference>
<protein>
    <recommendedName>
        <fullName evidence="3">Polysaccharide deacetylase</fullName>
    </recommendedName>
</protein>
<evidence type="ECO:0008006" key="3">
    <source>
        <dbReference type="Google" id="ProtNLM"/>
    </source>
</evidence>